<gene>
    <name evidence="1" type="ORF">LCGC14_2562560</name>
</gene>
<dbReference type="EMBL" id="LAZR01042334">
    <property type="protein sequence ID" value="KKL09766.1"/>
    <property type="molecule type" value="Genomic_DNA"/>
</dbReference>
<name>A0A0F9CVW6_9ZZZZ</name>
<reference evidence="1" key="1">
    <citation type="journal article" date="2015" name="Nature">
        <title>Complex archaea that bridge the gap between prokaryotes and eukaryotes.</title>
        <authorList>
            <person name="Spang A."/>
            <person name="Saw J.H."/>
            <person name="Jorgensen S.L."/>
            <person name="Zaremba-Niedzwiedzka K."/>
            <person name="Martijn J."/>
            <person name="Lind A.E."/>
            <person name="van Eijk R."/>
            <person name="Schleper C."/>
            <person name="Guy L."/>
            <person name="Ettema T.J."/>
        </authorList>
    </citation>
    <scope>NUCLEOTIDE SEQUENCE</scope>
</reference>
<evidence type="ECO:0000313" key="1">
    <source>
        <dbReference type="EMBL" id="KKL09766.1"/>
    </source>
</evidence>
<proteinExistence type="predicted"/>
<dbReference type="AlphaFoldDB" id="A0A0F9CVW6"/>
<sequence>PNMYSPLTKVKNKDWQLTKKKLNAFLEANKHHTIIGKDNLTLVSKIASSHLIESLYCLERAIFWFFNYKYNITETFGAAGMQALYYSNLFIKVAVQKFLGISLIHTKYAGKVIVNIDWSKSYVEISMKGGGSADHKKLANNFFELMKRVDLSEFQEVYDLFQADNDTLSKFSEIPTEQLSRDHSDYLRKARMDYQKKG</sequence>
<feature type="non-terminal residue" evidence="1">
    <location>
        <position position="1"/>
    </location>
</feature>
<organism evidence="1">
    <name type="scientific">marine sediment metagenome</name>
    <dbReference type="NCBI Taxonomy" id="412755"/>
    <lineage>
        <taxon>unclassified sequences</taxon>
        <taxon>metagenomes</taxon>
        <taxon>ecological metagenomes</taxon>
    </lineage>
</organism>
<accession>A0A0F9CVW6</accession>
<protein>
    <submittedName>
        <fullName evidence="1">Uncharacterized protein</fullName>
    </submittedName>
</protein>
<comment type="caution">
    <text evidence="1">The sequence shown here is derived from an EMBL/GenBank/DDBJ whole genome shotgun (WGS) entry which is preliminary data.</text>
</comment>